<proteinExistence type="predicted"/>
<organism evidence="3 4">
    <name type="scientific">Saltatorellus ferox</name>
    <dbReference type="NCBI Taxonomy" id="2528018"/>
    <lineage>
        <taxon>Bacteria</taxon>
        <taxon>Pseudomonadati</taxon>
        <taxon>Planctomycetota</taxon>
        <taxon>Planctomycetia</taxon>
        <taxon>Planctomycetia incertae sedis</taxon>
        <taxon>Saltatorellus</taxon>
    </lineage>
</organism>
<dbReference type="InterPro" id="IPR011089">
    <property type="entry name" value="GmrSD_C"/>
</dbReference>
<feature type="domain" description="GmrSD restriction endonucleases N-terminal" evidence="1">
    <location>
        <begin position="18"/>
        <end position="231"/>
    </location>
</feature>
<dbReference type="Pfam" id="PF03235">
    <property type="entry name" value="GmrSD_N"/>
    <property type="match status" value="1"/>
</dbReference>
<accession>A0A518EW63</accession>
<dbReference type="Proteomes" id="UP000320390">
    <property type="component" value="Chromosome"/>
</dbReference>
<evidence type="ECO:0000313" key="3">
    <source>
        <dbReference type="EMBL" id="QDV08321.1"/>
    </source>
</evidence>
<dbReference type="OrthoDB" id="9798761at2"/>
<dbReference type="EMBL" id="CP036434">
    <property type="protein sequence ID" value="QDV08321.1"/>
    <property type="molecule type" value="Genomic_DNA"/>
</dbReference>
<evidence type="ECO:0008006" key="5">
    <source>
        <dbReference type="Google" id="ProtNLM"/>
    </source>
</evidence>
<evidence type="ECO:0000313" key="4">
    <source>
        <dbReference type="Proteomes" id="UP000320390"/>
    </source>
</evidence>
<sequence>MATFDTSNQSFRRIMGNGVQYSVPRFQRDYAWSEEQWEDLWNDLTDPDRDAQHYMGYLVLQQGESPRHFSIIDGQQRLTTISIIIIAVLRRLKGLIDAGREPESNAKRLEALMGSFIGAVNPVSLQVNPKLSLNRNNDRYFDRFVCRLADMPLTHVNRSSRLLRDAVLFFEARLTQPTGEELAQFVETMIDALLFTTIEVGNDLNAYRVLETLNARGVQLSVPDLIKNFLFSMIDRADELHEAELDELETSWAEITSSLGKNEFPRFVRAEWNSRNVSASKFSLFKRIKREVVDRGSAHAYLNRLRSSVDVYAAIQEPTSELWNEPGFEGAPSYLEALKLFRIRQPDPLLLAAFSRFEPAEWTKVLGYIVVVSIRFKVIGRRPGNEQEPIYHRLAQEVSSGHLRSLRSMKVGLQSMHPTDDEFQADFNAFKLPTERSQKQARWLLAELERQSNPDLALASDELTLEHVLPKNPGEGWLDEFTGGSWRDFVPALGNMTLLAAGGNRDLGNAPFSRKREVFRTSSLSITRKAAEFEQWGPAAIRARQAWLGELACQRWKIQFD</sequence>
<reference evidence="3 4" key="1">
    <citation type="submission" date="2019-02" db="EMBL/GenBank/DDBJ databases">
        <title>Deep-cultivation of Planctomycetes and their phenomic and genomic characterization uncovers novel biology.</title>
        <authorList>
            <person name="Wiegand S."/>
            <person name="Jogler M."/>
            <person name="Boedeker C."/>
            <person name="Pinto D."/>
            <person name="Vollmers J."/>
            <person name="Rivas-Marin E."/>
            <person name="Kohn T."/>
            <person name="Peeters S.H."/>
            <person name="Heuer A."/>
            <person name="Rast P."/>
            <person name="Oberbeckmann S."/>
            <person name="Bunk B."/>
            <person name="Jeske O."/>
            <person name="Meyerdierks A."/>
            <person name="Storesund J.E."/>
            <person name="Kallscheuer N."/>
            <person name="Luecker S."/>
            <person name="Lage O.M."/>
            <person name="Pohl T."/>
            <person name="Merkel B.J."/>
            <person name="Hornburger P."/>
            <person name="Mueller R.-W."/>
            <person name="Bruemmer F."/>
            <person name="Labrenz M."/>
            <person name="Spormann A.M."/>
            <person name="Op den Camp H."/>
            <person name="Overmann J."/>
            <person name="Amann R."/>
            <person name="Jetten M.S.M."/>
            <person name="Mascher T."/>
            <person name="Medema M.H."/>
            <person name="Devos D.P."/>
            <person name="Kaster A.-K."/>
            <person name="Ovreas L."/>
            <person name="Rohde M."/>
            <person name="Galperin M.Y."/>
            <person name="Jogler C."/>
        </authorList>
    </citation>
    <scope>NUCLEOTIDE SEQUENCE [LARGE SCALE GENOMIC DNA]</scope>
    <source>
        <strain evidence="3 4">Poly30</strain>
    </source>
</reference>
<dbReference type="RefSeq" id="WP_145200765.1">
    <property type="nucleotide sequence ID" value="NZ_CP036434.1"/>
</dbReference>
<dbReference type="PANTHER" id="PTHR35149">
    <property type="entry name" value="SLL5132 PROTEIN"/>
    <property type="match status" value="1"/>
</dbReference>
<evidence type="ECO:0000259" key="2">
    <source>
        <dbReference type="Pfam" id="PF07510"/>
    </source>
</evidence>
<dbReference type="InterPro" id="IPR004919">
    <property type="entry name" value="GmrSD_N"/>
</dbReference>
<feature type="domain" description="GmrSD restriction endonucleases C-terminal" evidence="2">
    <location>
        <begin position="418"/>
        <end position="550"/>
    </location>
</feature>
<dbReference type="Pfam" id="PF07510">
    <property type="entry name" value="GmrSD_C"/>
    <property type="match status" value="1"/>
</dbReference>
<evidence type="ECO:0000259" key="1">
    <source>
        <dbReference type="Pfam" id="PF03235"/>
    </source>
</evidence>
<gene>
    <name evidence="3" type="ORF">Poly30_38580</name>
</gene>
<name>A0A518EW63_9BACT</name>
<keyword evidence="4" id="KW-1185">Reference proteome</keyword>
<dbReference type="PANTHER" id="PTHR35149:SF2">
    <property type="entry name" value="DUF262 DOMAIN-CONTAINING PROTEIN"/>
    <property type="match status" value="1"/>
</dbReference>
<protein>
    <recommendedName>
        <fullName evidence="5">DUF262 domain-containing protein</fullName>
    </recommendedName>
</protein>
<dbReference type="AlphaFoldDB" id="A0A518EW63"/>